<feature type="transmembrane region" description="Helical" evidence="1">
    <location>
        <begin position="85"/>
        <end position="105"/>
    </location>
</feature>
<proteinExistence type="predicted"/>
<accession>A0A1H1PBD1</accession>
<dbReference type="AlphaFoldDB" id="A0A1H1PBD1"/>
<feature type="transmembrane region" description="Helical" evidence="1">
    <location>
        <begin position="167"/>
        <end position="189"/>
    </location>
</feature>
<feature type="transmembrane region" description="Helical" evidence="1">
    <location>
        <begin position="29"/>
        <end position="50"/>
    </location>
</feature>
<feature type="transmembrane region" description="Helical" evidence="1">
    <location>
        <begin position="56"/>
        <end position="78"/>
    </location>
</feature>
<sequence>MDDTTDTDRTRSEELQLTRIVLRPTGNPLPLGFMALALGTVGFSTLQLGIVGEGEASTMALAVLVLTVPLQLLSAIIGFGARDPIAGTGMAMVSGVWAMLAVTTLTSPPGSTSPALGVLLLTAGVAMLVPASAGRGKPLAAAIMIGSAVRFALTGVAQVTAVSAWDVAAGALGLALAALALYAALGFVLEEGGSRTQLPVMRRGDGRKPLRDDMEEQVEGIAREAGVRQQL</sequence>
<keyword evidence="1" id="KW-0812">Transmembrane</keyword>
<dbReference type="RefSeq" id="WP_157270291.1">
    <property type="nucleotide sequence ID" value="NZ_LT629776.1"/>
</dbReference>
<feature type="transmembrane region" description="Helical" evidence="1">
    <location>
        <begin position="141"/>
        <end position="161"/>
    </location>
</feature>
<evidence type="ECO:0008006" key="4">
    <source>
        <dbReference type="Google" id="ProtNLM"/>
    </source>
</evidence>
<dbReference type="eggNOG" id="ENOG5033ZKM">
    <property type="taxonomic scope" value="Bacteria"/>
</dbReference>
<reference evidence="3" key="1">
    <citation type="submission" date="2016-10" db="EMBL/GenBank/DDBJ databases">
        <authorList>
            <person name="Varghese N."/>
            <person name="Submissions S."/>
        </authorList>
    </citation>
    <scope>NUCLEOTIDE SEQUENCE [LARGE SCALE GENOMIC DNA]</scope>
    <source>
        <strain evidence="3">DSM 22126</strain>
    </source>
</reference>
<keyword evidence="3" id="KW-1185">Reference proteome</keyword>
<keyword evidence="1" id="KW-0472">Membrane</keyword>
<evidence type="ECO:0000256" key="1">
    <source>
        <dbReference type="SAM" id="Phobius"/>
    </source>
</evidence>
<dbReference type="STRING" id="545619.SAMN04489860_0761"/>
<evidence type="ECO:0000313" key="2">
    <source>
        <dbReference type="EMBL" id="SDS08561.1"/>
    </source>
</evidence>
<protein>
    <recommendedName>
        <fullName evidence="4">GPR1/FUN34/yaaH family protein</fullName>
    </recommendedName>
</protein>
<feature type="transmembrane region" description="Helical" evidence="1">
    <location>
        <begin position="111"/>
        <end position="129"/>
    </location>
</feature>
<dbReference type="OrthoDB" id="3436109at2"/>
<gene>
    <name evidence="2" type="ORF">SAMN04489860_0761</name>
</gene>
<keyword evidence="1" id="KW-1133">Transmembrane helix</keyword>
<dbReference type="Proteomes" id="UP000185663">
    <property type="component" value="Chromosome I"/>
</dbReference>
<name>A0A1H1PBD1_9CELL</name>
<organism evidence="2 3">
    <name type="scientific">Paraoerskovia marina</name>
    <dbReference type="NCBI Taxonomy" id="545619"/>
    <lineage>
        <taxon>Bacteria</taxon>
        <taxon>Bacillati</taxon>
        <taxon>Actinomycetota</taxon>
        <taxon>Actinomycetes</taxon>
        <taxon>Micrococcales</taxon>
        <taxon>Cellulomonadaceae</taxon>
        <taxon>Paraoerskovia</taxon>
    </lineage>
</organism>
<dbReference type="EMBL" id="LT629776">
    <property type="protein sequence ID" value="SDS08561.1"/>
    <property type="molecule type" value="Genomic_DNA"/>
</dbReference>
<evidence type="ECO:0000313" key="3">
    <source>
        <dbReference type="Proteomes" id="UP000185663"/>
    </source>
</evidence>